<gene>
    <name evidence="2" type="ORF">C8D76_11529</name>
</gene>
<dbReference type="OrthoDB" id="9808250at2"/>
<evidence type="ECO:0000256" key="1">
    <source>
        <dbReference type="SAM" id="SignalP"/>
    </source>
</evidence>
<dbReference type="AlphaFoldDB" id="A0A2U0SL86"/>
<reference evidence="2 3" key="1">
    <citation type="submission" date="2018-05" db="EMBL/GenBank/DDBJ databases">
        <title>Genomic Encyclopedia of Type Strains, Phase IV (KMG-IV): sequencing the most valuable type-strain genomes for metagenomic binning, comparative biology and taxonomic classification.</title>
        <authorList>
            <person name="Goeker M."/>
        </authorList>
    </citation>
    <scope>NUCLEOTIDE SEQUENCE [LARGE SCALE GENOMIC DNA]</scope>
    <source>
        <strain evidence="2 3">DSM 22999</strain>
    </source>
</reference>
<dbReference type="PROSITE" id="PS51257">
    <property type="entry name" value="PROKAR_LIPOPROTEIN"/>
    <property type="match status" value="1"/>
</dbReference>
<accession>A0A2U0SL86</accession>
<sequence>MKKTLLKLAGVSAIGLVLAGCSGSTPNTNGGAIIRQPVQEENWTKQPLENAKFLRQGMTESEVIQIMGEPITREFQGRRSALQWCSTGTIGTVNPYDRFLFAAFTDERLTEIKNFSNKNEFREMLAQVEKNGGIDCSSLIQNVHWLDQADKIIEYRTRDMDRYQ</sequence>
<keyword evidence="3" id="KW-1185">Reference proteome</keyword>
<proteinExistence type="predicted"/>
<feature type="chain" id="PRO_5015558402" description="Beta-barrel assembly machine subunit BamE" evidence="1">
    <location>
        <begin position="20"/>
        <end position="164"/>
    </location>
</feature>
<dbReference type="EMBL" id="QENU01000015">
    <property type="protein sequence ID" value="PVX32126.1"/>
    <property type="molecule type" value="Genomic_DNA"/>
</dbReference>
<comment type="caution">
    <text evidence="2">The sequence shown here is derived from an EMBL/GenBank/DDBJ whole genome shotgun (WGS) entry which is preliminary data.</text>
</comment>
<evidence type="ECO:0000313" key="2">
    <source>
        <dbReference type="EMBL" id="PVX32126.1"/>
    </source>
</evidence>
<keyword evidence="1" id="KW-0732">Signal</keyword>
<evidence type="ECO:0000313" key="3">
    <source>
        <dbReference type="Proteomes" id="UP000245909"/>
    </source>
</evidence>
<organism evidence="2 3">
    <name type="scientific">Alitibacter langaaensis DSM 22999</name>
    <dbReference type="NCBI Taxonomy" id="1122935"/>
    <lineage>
        <taxon>Bacteria</taxon>
        <taxon>Pseudomonadati</taxon>
        <taxon>Pseudomonadota</taxon>
        <taxon>Gammaproteobacteria</taxon>
        <taxon>Pasteurellales</taxon>
        <taxon>Pasteurellaceae</taxon>
        <taxon>Alitibacter</taxon>
    </lineage>
</organism>
<protein>
    <recommendedName>
        <fullName evidence="4">Beta-barrel assembly machine subunit BamE</fullName>
    </recommendedName>
</protein>
<name>A0A2U0SL86_9PAST</name>
<dbReference type="RefSeq" id="WP_116632346.1">
    <property type="nucleotide sequence ID" value="NZ_QENU01000015.1"/>
</dbReference>
<evidence type="ECO:0008006" key="4">
    <source>
        <dbReference type="Google" id="ProtNLM"/>
    </source>
</evidence>
<feature type="signal peptide" evidence="1">
    <location>
        <begin position="1"/>
        <end position="19"/>
    </location>
</feature>
<dbReference type="Proteomes" id="UP000245909">
    <property type="component" value="Unassembled WGS sequence"/>
</dbReference>